<feature type="domain" description="HIT-type" evidence="15">
    <location>
        <begin position="24"/>
        <end position="58"/>
    </location>
</feature>
<evidence type="ECO:0000256" key="11">
    <source>
        <dbReference type="ARBA" id="ARBA00068630"/>
    </source>
</evidence>
<evidence type="ECO:0000256" key="10">
    <source>
        <dbReference type="ARBA" id="ARBA00061949"/>
    </source>
</evidence>
<dbReference type="Gene3D" id="3.30.60.190">
    <property type="match status" value="1"/>
</dbReference>
<evidence type="ECO:0000259" key="15">
    <source>
        <dbReference type="PROSITE" id="PS51083"/>
    </source>
</evidence>
<keyword evidence="3" id="KW-0597">Phosphoprotein</keyword>
<keyword evidence="6" id="KW-0862">Zinc</keyword>
<evidence type="ECO:0000256" key="3">
    <source>
        <dbReference type="ARBA" id="ARBA00022553"/>
    </source>
</evidence>
<evidence type="ECO:0000256" key="14">
    <source>
        <dbReference type="SAM" id="MobiDB-lite"/>
    </source>
</evidence>
<keyword evidence="1" id="KW-1017">Isopeptide bond</keyword>
<dbReference type="Gramene" id="C.cajan_15879.t">
    <property type="protein sequence ID" value="C.cajan_15879.t"/>
    <property type="gene ID" value="C.cajan_15879"/>
</dbReference>
<evidence type="ECO:0000256" key="9">
    <source>
        <dbReference type="ARBA" id="ARBA00049654"/>
    </source>
</evidence>
<evidence type="ECO:0000313" key="17">
    <source>
        <dbReference type="Proteomes" id="UP000075243"/>
    </source>
</evidence>
<accession>A0A151T456</accession>
<dbReference type="OrthoDB" id="272357at2759"/>
<proteinExistence type="inferred from homology"/>
<evidence type="ECO:0000256" key="13">
    <source>
        <dbReference type="PROSITE-ProRule" id="PRU00453"/>
    </source>
</evidence>
<dbReference type="Pfam" id="PF25790">
    <property type="entry name" value="BCD1"/>
    <property type="match status" value="1"/>
</dbReference>
<dbReference type="GO" id="GO:0000463">
    <property type="term" value="P:maturation of LSU-rRNA from tricistronic rRNA transcript (SSU-rRNA, 5.8S rRNA, LSU-rRNA)"/>
    <property type="evidence" value="ECO:0007669"/>
    <property type="project" value="TreeGrafter"/>
</dbReference>
<comment type="similarity">
    <text evidence="9">Belongs to the BCD1 family.</text>
</comment>
<dbReference type="PANTHER" id="PTHR13483">
    <property type="entry name" value="BOX C_D SNORNA PROTEIN 1-RELATED"/>
    <property type="match status" value="1"/>
</dbReference>
<protein>
    <recommendedName>
        <fullName evidence="11">Box C/D snoRNA protein 1</fullName>
    </recommendedName>
    <alternativeName>
        <fullName evidence="12">Zinc finger HIT domain-containing protein 6</fullName>
    </alternativeName>
</protein>
<dbReference type="GO" id="GO:0048254">
    <property type="term" value="P:snoRNA localization"/>
    <property type="evidence" value="ECO:0007669"/>
    <property type="project" value="TreeGrafter"/>
</dbReference>
<dbReference type="SUPFAM" id="SSF144232">
    <property type="entry name" value="HIT/MYND zinc finger-like"/>
    <property type="match status" value="1"/>
</dbReference>
<dbReference type="PROSITE" id="PS51083">
    <property type="entry name" value="ZF_HIT"/>
    <property type="match status" value="1"/>
</dbReference>
<evidence type="ECO:0000313" key="16">
    <source>
        <dbReference type="EMBL" id="KYP61832.1"/>
    </source>
</evidence>
<dbReference type="OMA" id="PWNNQLR"/>
<dbReference type="InterPro" id="IPR051639">
    <property type="entry name" value="BCD1"/>
</dbReference>
<comment type="function">
    <text evidence="8">Required for box C/D snoRNAs accumulation involved in snoRNA processing, snoRNA transport to the nucleolus and ribosome biogenesis.</text>
</comment>
<dbReference type="GO" id="GO:0005634">
    <property type="term" value="C:nucleus"/>
    <property type="evidence" value="ECO:0007669"/>
    <property type="project" value="TreeGrafter"/>
</dbReference>
<dbReference type="GO" id="GO:0070761">
    <property type="term" value="C:pre-snoRNP complex"/>
    <property type="evidence" value="ECO:0007669"/>
    <property type="project" value="TreeGrafter"/>
</dbReference>
<keyword evidence="5 13" id="KW-0863">Zinc-finger</keyword>
<keyword evidence="4" id="KW-0479">Metal-binding</keyword>
<dbReference type="STRING" id="3821.A0A151T456"/>
<evidence type="ECO:0000256" key="2">
    <source>
        <dbReference type="ARBA" id="ARBA00022517"/>
    </source>
</evidence>
<comment type="subunit">
    <text evidence="10">Interacts with FBL, SNU13, NOP58, NUFIP1, RUVBL1, RUVBL2 and TAF9. Interacts (via HIT-type zinc finger) with the RUVBL1/RUVBL2 complex in the presence of ADP.</text>
</comment>
<feature type="compositionally biased region" description="Basic and acidic residues" evidence="14">
    <location>
        <begin position="326"/>
        <end position="336"/>
    </location>
</feature>
<keyword evidence="2" id="KW-0690">Ribosome biogenesis</keyword>
<feature type="region of interest" description="Disordered" evidence="14">
    <location>
        <begin position="320"/>
        <end position="341"/>
    </location>
</feature>
<reference evidence="16 17" key="1">
    <citation type="journal article" date="2012" name="Nat. Biotechnol.">
        <title>Draft genome sequence of pigeonpea (Cajanus cajan), an orphan legume crop of resource-poor farmers.</title>
        <authorList>
            <person name="Varshney R.K."/>
            <person name="Chen W."/>
            <person name="Li Y."/>
            <person name="Bharti A.K."/>
            <person name="Saxena R.K."/>
            <person name="Schlueter J.A."/>
            <person name="Donoghue M.T."/>
            <person name="Azam S."/>
            <person name="Fan G."/>
            <person name="Whaley A.M."/>
            <person name="Farmer A.D."/>
            <person name="Sheridan J."/>
            <person name="Iwata A."/>
            <person name="Tuteja R."/>
            <person name="Penmetsa R.V."/>
            <person name="Wu W."/>
            <person name="Upadhyaya H.D."/>
            <person name="Yang S.P."/>
            <person name="Shah T."/>
            <person name="Saxena K.B."/>
            <person name="Michael T."/>
            <person name="McCombie W.R."/>
            <person name="Yang B."/>
            <person name="Zhang G."/>
            <person name="Yang H."/>
            <person name="Wang J."/>
            <person name="Spillane C."/>
            <person name="Cook D.R."/>
            <person name="May G.D."/>
            <person name="Xu X."/>
            <person name="Jackson S.A."/>
        </authorList>
    </citation>
    <scope>NUCLEOTIDE SEQUENCE [LARGE SCALE GENOMIC DNA]</scope>
    <source>
        <strain evidence="17">cv. Asha</strain>
    </source>
</reference>
<keyword evidence="17" id="KW-1185">Reference proteome</keyword>
<dbReference type="PANTHER" id="PTHR13483:SF3">
    <property type="entry name" value="BOX C_D SNORNA PROTEIN 1"/>
    <property type="match status" value="1"/>
</dbReference>
<evidence type="ECO:0000256" key="6">
    <source>
        <dbReference type="ARBA" id="ARBA00022833"/>
    </source>
</evidence>
<gene>
    <name evidence="16" type="ORF">KK1_016343</name>
</gene>
<dbReference type="GO" id="GO:0008270">
    <property type="term" value="F:zinc ion binding"/>
    <property type="evidence" value="ECO:0007669"/>
    <property type="project" value="UniProtKB-UniRule"/>
</dbReference>
<dbReference type="Proteomes" id="UP000075243">
    <property type="component" value="Chromosome 8"/>
</dbReference>
<keyword evidence="7" id="KW-0832">Ubl conjugation</keyword>
<dbReference type="GO" id="GO:0000492">
    <property type="term" value="P:box C/D snoRNP assembly"/>
    <property type="evidence" value="ECO:0007669"/>
    <property type="project" value="TreeGrafter"/>
</dbReference>
<evidence type="ECO:0000256" key="1">
    <source>
        <dbReference type="ARBA" id="ARBA00022499"/>
    </source>
</evidence>
<dbReference type="CDD" id="cd23023">
    <property type="entry name" value="zf-HIT_BCD1"/>
    <property type="match status" value="1"/>
</dbReference>
<evidence type="ECO:0000256" key="4">
    <source>
        <dbReference type="ARBA" id="ARBA00022723"/>
    </source>
</evidence>
<dbReference type="EMBL" id="CM003610">
    <property type="protein sequence ID" value="KYP61832.1"/>
    <property type="molecule type" value="Genomic_DNA"/>
</dbReference>
<dbReference type="Pfam" id="PF04438">
    <property type="entry name" value="zf-HIT"/>
    <property type="match status" value="1"/>
</dbReference>
<organism evidence="16 17">
    <name type="scientific">Cajanus cajan</name>
    <name type="common">Pigeon pea</name>
    <name type="synonym">Cajanus indicus</name>
    <dbReference type="NCBI Taxonomy" id="3821"/>
    <lineage>
        <taxon>Eukaryota</taxon>
        <taxon>Viridiplantae</taxon>
        <taxon>Streptophyta</taxon>
        <taxon>Embryophyta</taxon>
        <taxon>Tracheophyta</taxon>
        <taxon>Spermatophyta</taxon>
        <taxon>Magnoliopsida</taxon>
        <taxon>eudicotyledons</taxon>
        <taxon>Gunneridae</taxon>
        <taxon>Pentapetalae</taxon>
        <taxon>rosids</taxon>
        <taxon>fabids</taxon>
        <taxon>Fabales</taxon>
        <taxon>Fabaceae</taxon>
        <taxon>Papilionoideae</taxon>
        <taxon>50 kb inversion clade</taxon>
        <taxon>NPAAA clade</taxon>
        <taxon>indigoferoid/millettioid clade</taxon>
        <taxon>Phaseoleae</taxon>
        <taxon>Cajanus</taxon>
    </lineage>
</organism>
<evidence type="ECO:0000256" key="12">
    <source>
        <dbReference type="ARBA" id="ARBA00077531"/>
    </source>
</evidence>
<dbReference type="InterPro" id="IPR057721">
    <property type="entry name" value="BCD1_alpha/beta"/>
</dbReference>
<dbReference type="FunFam" id="3.30.60.190:FF:000001">
    <property type="entry name" value="box C/D snoRNA protein 1"/>
    <property type="match status" value="1"/>
</dbReference>
<sequence>MSASASQTEEQVSTRETTKAPSLCEECKSNPYKYTCPGCSFHTCSLPCVKAHKARTGCTGKRNQTQFVPLSKFDDNLLLSDYNLLEEVKRVAESAHRMRTKLGIYAYFKLPYPLKSLRNAAGSRKTKLMFLPNGMSKREKNQSRYDRRKKFISWTIQWHFHSTDVVLLDHGVDENASFYSILEKHLKPGPWHHQLRQFCEVPPDCLKLFIRKYPKGPRSPFKELDMKAPIRQQLANVVILEFPVVFVFLPSHKINFEVIKEVNTRKHKSLQKHSEDNQIPQGVSFREEVIEDDNNSADPHVFDVMKQVESSFSHQVFAQNMSSEKAPNDSSDKSLFEGDSGENLSHSLMETGELKFPEDMSFDFDPELMKIYADILDETNPNDFFDFDCEFAKETETQMDLIDTSELVPLPDELEEGEIAE</sequence>
<dbReference type="InterPro" id="IPR007529">
    <property type="entry name" value="Znf_HIT"/>
</dbReference>
<evidence type="ECO:0000256" key="5">
    <source>
        <dbReference type="ARBA" id="ARBA00022771"/>
    </source>
</evidence>
<dbReference type="AlphaFoldDB" id="A0A151T456"/>
<evidence type="ECO:0000256" key="7">
    <source>
        <dbReference type="ARBA" id="ARBA00022843"/>
    </source>
</evidence>
<evidence type="ECO:0000256" key="8">
    <source>
        <dbReference type="ARBA" id="ARBA00049598"/>
    </source>
</evidence>
<name>A0A151T456_CAJCA</name>